<organism evidence="1 2">
    <name type="scientific">Streptomyces koelreuteriae</name>
    <dbReference type="NCBI Taxonomy" id="2838015"/>
    <lineage>
        <taxon>Bacteria</taxon>
        <taxon>Bacillati</taxon>
        <taxon>Actinomycetota</taxon>
        <taxon>Actinomycetes</taxon>
        <taxon>Kitasatosporales</taxon>
        <taxon>Streptomycetaceae</taxon>
        <taxon>Streptomyces</taxon>
    </lineage>
</organism>
<accession>A0ABX8FMD0</accession>
<evidence type="ECO:0000313" key="1">
    <source>
        <dbReference type="EMBL" id="QWB22278.1"/>
    </source>
</evidence>
<protein>
    <submittedName>
        <fullName evidence="1">Uncharacterized protein</fullName>
    </submittedName>
</protein>
<evidence type="ECO:0000313" key="2">
    <source>
        <dbReference type="Proteomes" id="UP000679629"/>
    </source>
</evidence>
<name>A0ABX8FMD0_9ACTN</name>
<keyword evidence="2" id="KW-1185">Reference proteome</keyword>
<dbReference type="Proteomes" id="UP000679629">
    <property type="component" value="Chromosome"/>
</dbReference>
<gene>
    <name evidence="1" type="ORF">KJK29_06660</name>
</gene>
<sequence>MNGPTMNAPSTGDTVPHRPLSAWVARLGVDEGAHRITGPVNDGAERTDARTLPLFQDPAWRRTGLVARRDGGPAVPALALSHPGRGISYVELDDHGRPLPASADGTDLVARIEEHWEAPPAEPDVLRVLAGESLDLRHALLYRLASETTAPPVLFHALPWSDLDTVTGNVLAVLDGATSVEPPGFELRHWFTPAATRLAGPLAVLERGMREGRGPAALRHEAVSLLTGLLSAPAERIPGHTAQRLALLADRLGRRDPLLRHTARVVASRLHPGPRTGRPPSLSLRLESVLPAAARRTERSYGTTAEDELFEAAAEHTPGGRVRVTLTLPKPLRTAEESWIDASDGIVAPFVLRPAEAAPQRYWVALRSRESALLGVIELFAPQDRFELVADEPPVPFAALRTVPAIELVPSLHASSNATLRLWETAASALPPEHPVPVALRLRLEDIARR</sequence>
<dbReference type="RefSeq" id="WP_215117775.1">
    <property type="nucleotide sequence ID" value="NZ_CP075896.1"/>
</dbReference>
<reference evidence="2" key="1">
    <citation type="submission" date="2021-05" db="EMBL/GenBank/DDBJ databases">
        <title>Direct Submission.</title>
        <authorList>
            <person name="Li K."/>
            <person name="Gao J."/>
        </authorList>
    </citation>
    <scope>NUCLEOTIDE SEQUENCE [LARGE SCALE GENOMIC DNA]</scope>
    <source>
        <strain evidence="2">MG62</strain>
    </source>
</reference>
<proteinExistence type="predicted"/>
<dbReference type="EMBL" id="CP075896">
    <property type="protein sequence ID" value="QWB22278.1"/>
    <property type="molecule type" value="Genomic_DNA"/>
</dbReference>